<dbReference type="PANTHER" id="PTHR30035:SF3">
    <property type="entry name" value="INTERMEMBRANE PHOSPHOLIPID TRANSPORT SYSTEM LIPOPROTEIN MLAA"/>
    <property type="match status" value="1"/>
</dbReference>
<evidence type="ECO:0000256" key="1">
    <source>
        <dbReference type="ARBA" id="ARBA00010634"/>
    </source>
</evidence>
<evidence type="ECO:0000313" key="5">
    <source>
        <dbReference type="EMBL" id="TWI51256.1"/>
    </source>
</evidence>
<dbReference type="EMBL" id="VLKW01000001">
    <property type="protein sequence ID" value="TWI51256.1"/>
    <property type="molecule type" value="Genomic_DNA"/>
</dbReference>
<dbReference type="InterPro" id="IPR007428">
    <property type="entry name" value="MlaA"/>
</dbReference>
<dbReference type="OrthoDB" id="9785326at2"/>
<keyword evidence="7" id="KW-1185">Reference proteome</keyword>
<comment type="similarity">
    <text evidence="1">Belongs to the MlaA family.</text>
</comment>
<evidence type="ECO:0000256" key="2">
    <source>
        <dbReference type="ARBA" id="ARBA00022729"/>
    </source>
</evidence>
<reference evidence="5 6" key="1">
    <citation type="journal article" date="2015" name="Stand. Genomic Sci.">
        <title>Genomic Encyclopedia of Bacterial and Archaeal Type Strains, Phase III: the genomes of soil and plant-associated and newly described type strains.</title>
        <authorList>
            <person name="Whitman W.B."/>
            <person name="Woyke T."/>
            <person name="Klenk H.P."/>
            <person name="Zhou Y."/>
            <person name="Lilburn T.G."/>
            <person name="Beck B.J."/>
            <person name="De Vos P."/>
            <person name="Vandamme P."/>
            <person name="Eisen J.A."/>
            <person name="Garrity G."/>
            <person name="Hugenholtz P."/>
            <person name="Kyrpides N.C."/>
        </authorList>
    </citation>
    <scope>NUCLEOTIDE SEQUENCE [LARGE SCALE GENOMIC DNA]</scope>
    <source>
        <strain evidence="5 6">CGMCC 1.10685</strain>
    </source>
</reference>
<dbReference type="GO" id="GO:0120010">
    <property type="term" value="P:intermembrane phospholipid transfer"/>
    <property type="evidence" value="ECO:0007669"/>
    <property type="project" value="TreeGrafter"/>
</dbReference>
<evidence type="ECO:0000313" key="4">
    <source>
        <dbReference type="EMBL" id="QGZ41313.1"/>
    </source>
</evidence>
<evidence type="ECO:0000313" key="7">
    <source>
        <dbReference type="Proteomes" id="UP000437862"/>
    </source>
</evidence>
<reference evidence="4 7" key="3">
    <citation type="submission" date="2019-12" db="EMBL/GenBank/DDBJ databases">
        <title>Draft Genome Sequences of Six Type Strains of the Genus Massilia.</title>
        <authorList>
            <person name="Miess H."/>
            <person name="Frediansyah A."/>
            <person name="Goeker M."/>
            <person name="Gross H."/>
        </authorList>
    </citation>
    <scope>NUCLEOTIDE SEQUENCE [LARGE SCALE GENOMIC DNA]</scope>
    <source>
        <strain evidence="4 7">DSM 26639</strain>
    </source>
</reference>
<sequence length="243" mass="26380">MKPRHFVLFAATVLATGAHAADNLAPSNLPAETPPAFSGQPADAPIADPWERYNRGMYSFNGKVDKYIARPIGVTYDTVVPNVVQHRVTSFFANLREPRTMVNQLLQGRPGGATRTFGRFVVNTTAGIGGMFDPASKLALTRSNEDFGQTLAVWGWRDSRYFVAPLQGPSTLRDFSAGFGDKPLNPPGHIDDSGVSAAAAVVQLGSMRAGALGLDNMRELAVDEYAMVRDMWAQRRKAQIAQQ</sequence>
<reference evidence="5" key="2">
    <citation type="submission" date="2019-07" db="EMBL/GenBank/DDBJ databases">
        <authorList>
            <person name="Whitman W."/>
            <person name="Huntemann M."/>
            <person name="Clum A."/>
            <person name="Pillay M."/>
            <person name="Palaniappan K."/>
            <person name="Varghese N."/>
            <person name="Mikhailova N."/>
            <person name="Stamatis D."/>
            <person name="Reddy T."/>
            <person name="Daum C."/>
            <person name="Shapiro N."/>
            <person name="Ivanova N."/>
            <person name="Kyrpides N."/>
            <person name="Woyke T."/>
        </authorList>
    </citation>
    <scope>NUCLEOTIDE SEQUENCE</scope>
    <source>
        <strain evidence="5">CGMCC 1.10685</strain>
    </source>
</reference>
<dbReference type="AlphaFoldDB" id="A0A562Q5E9"/>
<evidence type="ECO:0000256" key="3">
    <source>
        <dbReference type="SAM" id="SignalP"/>
    </source>
</evidence>
<proteinExistence type="inferred from homology"/>
<gene>
    <name evidence="4" type="ORF">GO485_21110</name>
    <name evidence="5" type="ORF">IP92_00240</name>
</gene>
<dbReference type="RefSeq" id="WP_145872703.1">
    <property type="nucleotide sequence ID" value="NZ_CP046904.1"/>
</dbReference>
<keyword evidence="5" id="KW-0449">Lipoprotein</keyword>
<feature type="chain" id="PRO_5044618223" evidence="3">
    <location>
        <begin position="21"/>
        <end position="243"/>
    </location>
</feature>
<accession>A0A562Q5E9</accession>
<dbReference type="EMBL" id="CP046904">
    <property type="protein sequence ID" value="QGZ41313.1"/>
    <property type="molecule type" value="Genomic_DNA"/>
</dbReference>
<dbReference type="Proteomes" id="UP000315112">
    <property type="component" value="Unassembled WGS sequence"/>
</dbReference>
<evidence type="ECO:0000313" key="6">
    <source>
        <dbReference type="Proteomes" id="UP000315112"/>
    </source>
</evidence>
<dbReference type="Proteomes" id="UP000437862">
    <property type="component" value="Chromosome"/>
</dbReference>
<keyword evidence="2 3" id="KW-0732">Signal</keyword>
<protein>
    <submittedName>
        <fullName evidence="5">Phospholipid-binding lipoprotein MlaA</fullName>
    </submittedName>
    <submittedName>
        <fullName evidence="4">VacJ family lipoprotein</fullName>
    </submittedName>
</protein>
<dbReference type="PANTHER" id="PTHR30035">
    <property type="entry name" value="LIPOPROTEIN VACJ-RELATED"/>
    <property type="match status" value="1"/>
</dbReference>
<dbReference type="GO" id="GO:0016020">
    <property type="term" value="C:membrane"/>
    <property type="evidence" value="ECO:0007669"/>
    <property type="project" value="InterPro"/>
</dbReference>
<name>A0A562Q5E9_9BURK</name>
<feature type="signal peptide" evidence="3">
    <location>
        <begin position="1"/>
        <end position="20"/>
    </location>
</feature>
<organism evidence="5 6">
    <name type="scientific">Pseudoduganella flava</name>
    <dbReference type="NCBI Taxonomy" id="871742"/>
    <lineage>
        <taxon>Bacteria</taxon>
        <taxon>Pseudomonadati</taxon>
        <taxon>Pseudomonadota</taxon>
        <taxon>Betaproteobacteria</taxon>
        <taxon>Burkholderiales</taxon>
        <taxon>Oxalobacteraceae</taxon>
        <taxon>Telluria group</taxon>
        <taxon>Pseudoduganella</taxon>
    </lineage>
</organism>
<dbReference type="Pfam" id="PF04333">
    <property type="entry name" value="MlaA"/>
    <property type="match status" value="1"/>
</dbReference>
<dbReference type="PRINTS" id="PR01805">
    <property type="entry name" value="VACJLIPOPROT"/>
</dbReference>